<feature type="domain" description="HDOD" evidence="1">
    <location>
        <begin position="19"/>
        <end position="213"/>
    </location>
</feature>
<dbReference type="Gene3D" id="1.10.3210.10">
    <property type="entry name" value="Hypothetical protein af1432"/>
    <property type="match status" value="1"/>
</dbReference>
<comment type="caution">
    <text evidence="2">The sequence shown here is derived from an EMBL/GenBank/DDBJ whole genome shotgun (WGS) entry which is preliminary data.</text>
</comment>
<dbReference type="EMBL" id="JRYB01000001">
    <property type="protein sequence ID" value="OIJ43520.1"/>
    <property type="molecule type" value="Genomic_DNA"/>
</dbReference>
<dbReference type="SUPFAM" id="SSF109604">
    <property type="entry name" value="HD-domain/PDEase-like"/>
    <property type="match status" value="1"/>
</dbReference>
<dbReference type="PANTHER" id="PTHR33525:SF6">
    <property type="entry name" value="HDOD DOMAIN-CONTAINING PROTEIN"/>
    <property type="match status" value="1"/>
</dbReference>
<accession>A0A1S2NFD7</accession>
<proteinExistence type="predicted"/>
<dbReference type="Pfam" id="PF08668">
    <property type="entry name" value="HDOD"/>
    <property type="match status" value="1"/>
</dbReference>
<protein>
    <submittedName>
        <fullName evidence="2">HDOD domain protein</fullName>
    </submittedName>
</protein>
<dbReference type="Proteomes" id="UP000180246">
    <property type="component" value="Unassembled WGS sequence"/>
</dbReference>
<dbReference type="AlphaFoldDB" id="A0A1S2NFD7"/>
<organism evidence="2 3">
    <name type="scientific">Massilia timonae</name>
    <dbReference type="NCBI Taxonomy" id="47229"/>
    <lineage>
        <taxon>Bacteria</taxon>
        <taxon>Pseudomonadati</taxon>
        <taxon>Pseudomonadota</taxon>
        <taxon>Betaproteobacteria</taxon>
        <taxon>Burkholderiales</taxon>
        <taxon>Oxalobacteraceae</taxon>
        <taxon>Telluria group</taxon>
        <taxon>Massilia</taxon>
    </lineage>
</organism>
<dbReference type="RefSeq" id="WP_005665348.1">
    <property type="nucleotide sequence ID" value="NZ_JRYB01000001.1"/>
</dbReference>
<dbReference type="InterPro" id="IPR052340">
    <property type="entry name" value="RNase_Y/CdgJ"/>
</dbReference>
<dbReference type="PROSITE" id="PS51833">
    <property type="entry name" value="HDOD"/>
    <property type="match status" value="1"/>
</dbReference>
<evidence type="ECO:0000313" key="3">
    <source>
        <dbReference type="Proteomes" id="UP000180246"/>
    </source>
</evidence>
<dbReference type="InterPro" id="IPR013976">
    <property type="entry name" value="HDOD"/>
</dbReference>
<reference evidence="2 3" key="1">
    <citation type="submission" date="2014-10" db="EMBL/GenBank/DDBJ databases">
        <authorList>
            <person name="Seo M.-J."/>
            <person name="Seok Y.J."/>
            <person name="Cha I.-T."/>
        </authorList>
    </citation>
    <scope>NUCLEOTIDE SEQUENCE [LARGE SCALE GENOMIC DNA]</scope>
    <source>
        <strain evidence="2 3">NEU</strain>
    </source>
</reference>
<evidence type="ECO:0000313" key="2">
    <source>
        <dbReference type="EMBL" id="OIJ43520.1"/>
    </source>
</evidence>
<gene>
    <name evidence="2" type="ORF">LO55_2119</name>
</gene>
<name>A0A1S2NFD7_9BURK</name>
<sequence>MTATPAITSEQLVQGLEDLPSLPAVVMELLGSIDQEDVDISVLARKVSADQALTAKTLRLANSSAFGLQVKATTIQQAMTYLGFQATRNLIMAAAMTGCFPSGRCPSFDDKAFWRLSIATAACARVLARHMRFNQDVAFTAGLLHGIGRLVLVTRYPEQYDAVLRERKRRDGDLLDTERAMLGVDHLLAGAALAEHWQFSGTMQQAIAFYHAPETPGAGFLATIVHVAHAVAHALDLAGDADELVPAVSSVAWTALGLPEETWLHVFRETELQFEEMTAILMA</sequence>
<dbReference type="PANTHER" id="PTHR33525">
    <property type="match status" value="1"/>
</dbReference>
<evidence type="ECO:0000259" key="1">
    <source>
        <dbReference type="PROSITE" id="PS51833"/>
    </source>
</evidence>